<organism evidence="1 2">
    <name type="scientific">Romanomermis culicivorax</name>
    <name type="common">Nematode worm</name>
    <dbReference type="NCBI Taxonomy" id="13658"/>
    <lineage>
        <taxon>Eukaryota</taxon>
        <taxon>Metazoa</taxon>
        <taxon>Ecdysozoa</taxon>
        <taxon>Nematoda</taxon>
        <taxon>Enoplea</taxon>
        <taxon>Dorylaimia</taxon>
        <taxon>Mermithida</taxon>
        <taxon>Mermithoidea</taxon>
        <taxon>Mermithidae</taxon>
        <taxon>Romanomermis</taxon>
    </lineage>
</organism>
<dbReference type="AlphaFoldDB" id="A0A915JVJ4"/>
<name>A0A915JVJ4_ROMCU</name>
<evidence type="ECO:0000313" key="1">
    <source>
        <dbReference type="Proteomes" id="UP000887565"/>
    </source>
</evidence>
<protein>
    <submittedName>
        <fullName evidence="2">Uncharacterized protein</fullName>
    </submittedName>
</protein>
<dbReference type="WBParaSite" id="nRc.2.0.1.t30054-RA">
    <property type="protein sequence ID" value="nRc.2.0.1.t30054-RA"/>
    <property type="gene ID" value="nRc.2.0.1.g30054"/>
</dbReference>
<evidence type="ECO:0000313" key="2">
    <source>
        <dbReference type="WBParaSite" id="nRc.2.0.1.t30054-RA"/>
    </source>
</evidence>
<sequence length="265" mass="29610">MVTTSSRTRRTTTADLMAFGTSINKFLKLMLHDDWSLAPVTAQELTPIQPFEMDTKADPMTASDHTMTNIMEETTANNVTAMDIALPTPAIDPSIYLAMKVVLPSPPMITTVALYSTYTQWAALTAALKAYKFPLPLPGMVFPEHDWCHYRQPLRDQITSSLIPGNIWTGPRALSCQDRPGPDRAWVPGRLLPSASTAQLDKHGQPIGKIAWYEHSIKKKMKQEEEVEYCKAHRDCMMDEPCARRTLPLSTSSTKHCKTPSECTT</sequence>
<accession>A0A915JVJ4</accession>
<dbReference type="Proteomes" id="UP000887565">
    <property type="component" value="Unplaced"/>
</dbReference>
<proteinExistence type="predicted"/>
<keyword evidence="1" id="KW-1185">Reference proteome</keyword>
<reference evidence="2" key="1">
    <citation type="submission" date="2022-11" db="UniProtKB">
        <authorList>
            <consortium name="WormBaseParasite"/>
        </authorList>
    </citation>
    <scope>IDENTIFICATION</scope>
</reference>